<feature type="domain" description="F-box" evidence="1">
    <location>
        <begin position="42"/>
        <end position="82"/>
    </location>
</feature>
<dbReference type="Pfam" id="PF00646">
    <property type="entry name" value="F-box"/>
    <property type="match status" value="1"/>
</dbReference>
<dbReference type="InterPro" id="IPR017451">
    <property type="entry name" value="F-box-assoc_interact_dom"/>
</dbReference>
<organism evidence="2 3">
    <name type="scientific">Prunus avium</name>
    <name type="common">Cherry</name>
    <name type="synonym">Cerasus avium</name>
    <dbReference type="NCBI Taxonomy" id="42229"/>
    <lineage>
        <taxon>Eukaryota</taxon>
        <taxon>Viridiplantae</taxon>
        <taxon>Streptophyta</taxon>
        <taxon>Embryophyta</taxon>
        <taxon>Tracheophyta</taxon>
        <taxon>Spermatophyta</taxon>
        <taxon>Magnoliopsida</taxon>
        <taxon>eudicotyledons</taxon>
        <taxon>Gunneridae</taxon>
        <taxon>Pentapetalae</taxon>
        <taxon>rosids</taxon>
        <taxon>fabids</taxon>
        <taxon>Rosales</taxon>
        <taxon>Rosaceae</taxon>
        <taxon>Amygdaloideae</taxon>
        <taxon>Amygdaleae</taxon>
        <taxon>Prunus</taxon>
    </lineage>
</organism>
<keyword evidence="2" id="KW-1185">Reference proteome</keyword>
<evidence type="ECO:0000313" key="2">
    <source>
        <dbReference type="Proteomes" id="UP000515124"/>
    </source>
</evidence>
<dbReference type="Gene3D" id="1.20.1280.50">
    <property type="match status" value="1"/>
</dbReference>
<gene>
    <name evidence="3" type="primary">LOC110751659</name>
</gene>
<evidence type="ECO:0000313" key="3">
    <source>
        <dbReference type="RefSeq" id="XP_021807853.1"/>
    </source>
</evidence>
<reference evidence="3" key="1">
    <citation type="submission" date="2025-08" db="UniProtKB">
        <authorList>
            <consortium name="RefSeq"/>
        </authorList>
    </citation>
    <scope>IDENTIFICATION</scope>
</reference>
<dbReference type="SMART" id="SM00256">
    <property type="entry name" value="FBOX"/>
    <property type="match status" value="1"/>
</dbReference>
<dbReference type="PANTHER" id="PTHR31672:SF13">
    <property type="entry name" value="F-BOX PROTEIN CPR30-LIKE"/>
    <property type="match status" value="1"/>
</dbReference>
<dbReference type="InterPro" id="IPR006527">
    <property type="entry name" value="F-box-assoc_dom_typ1"/>
</dbReference>
<accession>A0A6P5S1Q7</accession>
<dbReference type="GeneID" id="110751659"/>
<dbReference type="Proteomes" id="UP000515124">
    <property type="component" value="Unplaced"/>
</dbReference>
<dbReference type="PANTHER" id="PTHR31672">
    <property type="entry name" value="BNACNNG10540D PROTEIN"/>
    <property type="match status" value="1"/>
</dbReference>
<dbReference type="InterPro" id="IPR001810">
    <property type="entry name" value="F-box_dom"/>
</dbReference>
<dbReference type="RefSeq" id="XP_021807853.1">
    <property type="nucleotide sequence ID" value="XM_021952161.1"/>
</dbReference>
<dbReference type="NCBIfam" id="TIGR01640">
    <property type="entry name" value="F_box_assoc_1"/>
    <property type="match status" value="1"/>
</dbReference>
<proteinExistence type="predicted"/>
<name>A0A6P5S1Q7_PRUAV</name>
<dbReference type="AlphaFoldDB" id="A0A6P5S1Q7"/>
<dbReference type="InterPro" id="IPR036047">
    <property type="entry name" value="F-box-like_dom_sf"/>
</dbReference>
<sequence>MRMALPQIKHRKENLTLHPAVTVHSQTANPTSRQKKFSMPCLLAELLIDIVTRLSPKDLVSFMCVSKEWKATIQDPQFAISHLQRSIKTKSHPIILLIPSTPMSCYFSLNFSHNDTTSGKVLKIKLPWEQPLLTRDLIFGYCNGLVCIHDGEGFLLWNPSIHKFKRIPSSPSSIHGHEDSYGGFGYDSVNDDYKLVSFLQFHPHYEVHIYSLKSDAWKIIQAFPPEDFVLHSNGVFLKGALHWLVHHETDDERMIILTLDLASEDFSKFPVPFHMFPDLISLKSGTSDLADLISLVVMGGYLCIYLVECRSKALIMKEYGVAESWTKFYSFDKWVYDYKPLMLSSCGKMVLFEEDSSRLAWYDLQNGTQKPVRIYGMPEIFDTITSVGSIHLLGSLIRRRDNF</sequence>
<dbReference type="Pfam" id="PF07734">
    <property type="entry name" value="FBA_1"/>
    <property type="match status" value="1"/>
</dbReference>
<evidence type="ECO:0000259" key="1">
    <source>
        <dbReference type="SMART" id="SM00256"/>
    </source>
</evidence>
<dbReference type="InterPro" id="IPR050796">
    <property type="entry name" value="SCF_F-box_component"/>
</dbReference>
<dbReference type="KEGG" id="pavi:110751659"/>
<protein>
    <submittedName>
        <fullName evidence="3">F-box protein CPR30-like</fullName>
    </submittedName>
</protein>
<dbReference type="SUPFAM" id="SSF81383">
    <property type="entry name" value="F-box domain"/>
    <property type="match status" value="1"/>
</dbReference>